<evidence type="ECO:0000313" key="1">
    <source>
        <dbReference type="EMBL" id="AEA42327.1"/>
    </source>
</evidence>
<reference evidence="2" key="2">
    <citation type="submission" date="2011-02" db="EMBL/GenBank/DDBJ databases">
        <title>The complete genome of Fluviicola taffensis DSM 16823.</title>
        <authorList>
            <consortium name="US DOE Joint Genome Institute (JGI-PGF)"/>
            <person name="Lucas S."/>
            <person name="Copeland A."/>
            <person name="Lapidus A."/>
            <person name="Bruce D."/>
            <person name="Goodwin L."/>
            <person name="Pitluck S."/>
            <person name="Kyrpides N."/>
            <person name="Mavromatis K."/>
            <person name="Ivanova N."/>
            <person name="Mikhailova N."/>
            <person name="Pagani I."/>
            <person name="Chertkov O."/>
            <person name="Detter J.C."/>
            <person name="Han C."/>
            <person name="Tapia R."/>
            <person name="Land M."/>
            <person name="Hauser L."/>
            <person name="Markowitz V."/>
            <person name="Cheng J.-F."/>
            <person name="Hugenholtz P."/>
            <person name="Woyke T."/>
            <person name="Wu D."/>
            <person name="Tindall B."/>
            <person name="Pomrenke H.G."/>
            <person name="Brambilla E."/>
            <person name="Klenk H.-P."/>
            <person name="Eisen J.A."/>
        </authorList>
    </citation>
    <scope>NUCLEOTIDE SEQUENCE [LARGE SCALE GENOMIC DNA]</scope>
    <source>
        <strain evidence="2">DSM 16823 / RW262 / RW262</strain>
    </source>
</reference>
<keyword evidence="2" id="KW-1185">Reference proteome</keyword>
<reference evidence="1 2" key="1">
    <citation type="journal article" date="2011" name="Stand. Genomic Sci.">
        <title>Complete genome sequence of the gliding freshwater bacterium Fluviicola taffensis type strain (RW262).</title>
        <authorList>
            <person name="Woyke T."/>
            <person name="Chertkov O."/>
            <person name="Lapidus A."/>
            <person name="Nolan M."/>
            <person name="Lucas S."/>
            <person name="Del Rio T.G."/>
            <person name="Tice H."/>
            <person name="Cheng J.F."/>
            <person name="Tapia R."/>
            <person name="Han C."/>
            <person name="Goodwin L."/>
            <person name="Pitluck S."/>
            <person name="Liolios K."/>
            <person name="Pagani I."/>
            <person name="Ivanova N."/>
            <person name="Huntemann M."/>
            <person name="Mavromatis K."/>
            <person name="Mikhailova N."/>
            <person name="Pati A."/>
            <person name="Chen A."/>
            <person name="Palaniappan K."/>
            <person name="Land M."/>
            <person name="Hauser L."/>
            <person name="Brambilla E.M."/>
            <person name="Rohde M."/>
            <person name="Mwirichia R."/>
            <person name="Sikorski J."/>
            <person name="Tindall B.J."/>
            <person name="Goker M."/>
            <person name="Bristow J."/>
            <person name="Eisen J.A."/>
            <person name="Markowitz V."/>
            <person name="Hugenholtz P."/>
            <person name="Klenk H.P."/>
            <person name="Kyrpides N.C."/>
        </authorList>
    </citation>
    <scope>NUCLEOTIDE SEQUENCE [LARGE SCALE GENOMIC DNA]</scope>
    <source>
        <strain evidence="2">DSM 16823 / RW262 / RW262</strain>
    </source>
</reference>
<protein>
    <submittedName>
        <fullName evidence="1">Uncharacterized protein</fullName>
    </submittedName>
</protein>
<dbReference type="STRING" id="755732.Fluta_0318"/>
<organism evidence="1 2">
    <name type="scientific">Fluviicola taffensis (strain DSM 16823 / NCIMB 13979 / RW262)</name>
    <dbReference type="NCBI Taxonomy" id="755732"/>
    <lineage>
        <taxon>Bacteria</taxon>
        <taxon>Pseudomonadati</taxon>
        <taxon>Bacteroidota</taxon>
        <taxon>Flavobacteriia</taxon>
        <taxon>Flavobacteriales</taxon>
        <taxon>Crocinitomicaceae</taxon>
        <taxon>Fluviicola</taxon>
    </lineage>
</organism>
<accession>F2IDF1</accession>
<name>F2IDF1_FLUTR</name>
<dbReference type="RefSeq" id="WP_013685101.1">
    <property type="nucleotide sequence ID" value="NC_015321.1"/>
</dbReference>
<gene>
    <name evidence="1" type="ordered locus">Fluta_0318</name>
</gene>
<dbReference type="AlphaFoldDB" id="F2IDF1"/>
<dbReference type="eggNOG" id="COG2810">
    <property type="taxonomic scope" value="Bacteria"/>
</dbReference>
<sequence length="295" mass="33956">MRSEKLYNVLEGFDFELLNDPEFKEDSVREEIVVPIVKALGYSAQQPFQIIRSRNLTHPFVSIGSQQKKINIIPDYLFEVNNTPAWILDAKSPLQSIVKSKHVEQAYSYAIHSEVRVDFFSLCNGKEFALYHIQKVDPIMYFSIKELSVYWGDLKKVLSPERILNKSNLELAKDLGLHLKRLGFDEFNSLIFPSVPITHIGQLDNNMFTTSSGTEIEGSRYAVSFDFDLTVLKQLIGKIPNEAIEKLLERDPKVRKSIAFADTVFYINIDCRVGEKFEENDKEIFLPLQINRIIS</sequence>
<dbReference type="KEGG" id="fte:Fluta_0318"/>
<dbReference type="EMBL" id="CP002542">
    <property type="protein sequence ID" value="AEA42327.1"/>
    <property type="molecule type" value="Genomic_DNA"/>
</dbReference>
<proteinExistence type="predicted"/>
<dbReference type="Proteomes" id="UP000007463">
    <property type="component" value="Chromosome"/>
</dbReference>
<dbReference type="Gene3D" id="3.90.1570.30">
    <property type="match status" value="1"/>
</dbReference>
<evidence type="ECO:0000313" key="2">
    <source>
        <dbReference type="Proteomes" id="UP000007463"/>
    </source>
</evidence>
<dbReference type="HOGENOM" id="CLU_942508_0_0_10"/>
<dbReference type="OrthoDB" id="6380146at2"/>